<protein>
    <recommendedName>
        <fullName evidence="9">Periplasmic chaperone PpiD</fullName>
    </recommendedName>
    <alternativeName>
        <fullName evidence="10">Periplasmic folding chaperone</fullName>
    </alternativeName>
</protein>
<keyword evidence="3" id="KW-0997">Cell inner membrane</keyword>
<name>A0A1G7D3Z9_9BACT</name>
<evidence type="ECO:0000256" key="10">
    <source>
        <dbReference type="ARBA" id="ARBA00042775"/>
    </source>
</evidence>
<dbReference type="RefSeq" id="WP_092079210.1">
    <property type="nucleotide sequence ID" value="NZ_FNAQ01000012.1"/>
</dbReference>
<reference evidence="15" key="1">
    <citation type="submission" date="2016-10" db="EMBL/GenBank/DDBJ databases">
        <authorList>
            <person name="Varghese N."/>
            <person name="Submissions S."/>
        </authorList>
    </citation>
    <scope>NUCLEOTIDE SEQUENCE [LARGE SCALE GENOMIC DNA]</scope>
    <source>
        <strain evidence="15">DSM 8987</strain>
    </source>
</reference>
<dbReference type="GO" id="GO:0005886">
    <property type="term" value="C:plasma membrane"/>
    <property type="evidence" value="ECO:0007669"/>
    <property type="project" value="UniProtKB-SubCell"/>
</dbReference>
<feature type="transmembrane region" description="Helical" evidence="12">
    <location>
        <begin position="12"/>
        <end position="33"/>
    </location>
</feature>
<dbReference type="InterPro" id="IPR023058">
    <property type="entry name" value="PPIase_PpiC_CS"/>
</dbReference>
<evidence type="ECO:0000256" key="6">
    <source>
        <dbReference type="ARBA" id="ARBA00023136"/>
    </source>
</evidence>
<evidence type="ECO:0000256" key="3">
    <source>
        <dbReference type="ARBA" id="ARBA00022519"/>
    </source>
</evidence>
<keyword evidence="4 12" id="KW-0812">Transmembrane</keyword>
<gene>
    <name evidence="14" type="ORF">SAMN05661003_11218</name>
</gene>
<evidence type="ECO:0000313" key="14">
    <source>
        <dbReference type="EMBL" id="SDE46308.1"/>
    </source>
</evidence>
<dbReference type="AlphaFoldDB" id="A0A1G7D3Z9"/>
<dbReference type="SUPFAM" id="SSF54534">
    <property type="entry name" value="FKBP-like"/>
    <property type="match status" value="1"/>
</dbReference>
<comment type="similarity">
    <text evidence="8">Belongs to the PpiD chaperone family.</text>
</comment>
<evidence type="ECO:0000256" key="8">
    <source>
        <dbReference type="ARBA" id="ARBA00038408"/>
    </source>
</evidence>
<dbReference type="PANTHER" id="PTHR47529">
    <property type="entry name" value="PEPTIDYL-PROLYL CIS-TRANS ISOMERASE D"/>
    <property type="match status" value="1"/>
</dbReference>
<keyword evidence="2" id="KW-1003">Cell membrane</keyword>
<dbReference type="InterPro" id="IPR052029">
    <property type="entry name" value="PpiD_chaperone"/>
</dbReference>
<keyword evidence="11 14" id="KW-0413">Isomerase</keyword>
<dbReference type="InterPro" id="IPR000297">
    <property type="entry name" value="PPIase_PpiC"/>
</dbReference>
<dbReference type="InterPro" id="IPR046357">
    <property type="entry name" value="PPIase_dom_sf"/>
</dbReference>
<keyword evidence="5 12" id="KW-1133">Transmembrane helix</keyword>
<evidence type="ECO:0000256" key="5">
    <source>
        <dbReference type="ARBA" id="ARBA00022989"/>
    </source>
</evidence>
<evidence type="ECO:0000256" key="9">
    <source>
        <dbReference type="ARBA" id="ARBA00040743"/>
    </source>
</evidence>
<dbReference type="GO" id="GO:0003755">
    <property type="term" value="F:peptidyl-prolyl cis-trans isomerase activity"/>
    <property type="evidence" value="ECO:0007669"/>
    <property type="project" value="UniProtKB-KW"/>
</dbReference>
<evidence type="ECO:0000256" key="12">
    <source>
        <dbReference type="SAM" id="Phobius"/>
    </source>
</evidence>
<dbReference type="SUPFAM" id="SSF109998">
    <property type="entry name" value="Triger factor/SurA peptide-binding domain-like"/>
    <property type="match status" value="2"/>
</dbReference>
<keyword evidence="11" id="KW-0697">Rotamase</keyword>
<dbReference type="Gene3D" id="3.10.50.40">
    <property type="match status" value="1"/>
</dbReference>
<accession>A0A1G7D3Z9</accession>
<keyword evidence="7" id="KW-0143">Chaperone</keyword>
<dbReference type="PROSITE" id="PS50198">
    <property type="entry name" value="PPIC_PPIASE_2"/>
    <property type="match status" value="1"/>
</dbReference>
<dbReference type="STRING" id="57664.SAMN05661003_11218"/>
<evidence type="ECO:0000256" key="1">
    <source>
        <dbReference type="ARBA" id="ARBA00004382"/>
    </source>
</evidence>
<dbReference type="EMBL" id="FNAQ01000012">
    <property type="protein sequence ID" value="SDE46308.1"/>
    <property type="molecule type" value="Genomic_DNA"/>
</dbReference>
<sequence>MLDLIRRKQKTTIVKVVFWTIIAAFIGTIFLVWGKGTDPQGRQTAAAEVNGEPISFDDFRSAHSNLYNLYRSLYGQAFTPELERQLGLTRQAINMLIDQALLRQHAGTLGVRVSRDELVASIAEIEAFQQEGQFSKQRYLEVLAYQRMTPEQFEALQENQLLADRVRWQLRSAITVSDADVAEAYRVEQEKINLQFVRFAPEAFLAQADVADAEVARAYAERGEQFRQPPRARLDYVQLDSGTLQGEVAIDETALERYYRRQIGRYSVPEQVRVAHILLAVPEDASDAEREEKRALAESLRQRAAAEPFAELAQRHSDDKATAGKGGDLGLFPRGVMVAAFEEAAFALAPGEISAPVETPYGYHVLQGIEHVEAGVKSLESVRPEVEEGLRAELAQQLAYEKALDAYNMNRKGAGMVGAAQQLGLAPLTTELFSQQQPLAVFGDQPELQRLAFEAEVGSLLPPQRVGGAVYLCQVAERLPSEIPPLEQVQEALRQTLRRERATELARQAGEKALQAAREGADLQQVLPAGAKLEETGLFSRSLGDFIPKIGQQAQLAEAAFRLTPEQPLAAELYAQADQYYLVRLKQLEAADPTRLSAEEAERLRAQVLTRRQEEAVSQTLEQLRQSATIVIADAIVRAIQQGE</sequence>
<evidence type="ECO:0000259" key="13">
    <source>
        <dbReference type="PROSITE" id="PS50198"/>
    </source>
</evidence>
<keyword evidence="15" id="KW-1185">Reference proteome</keyword>
<comment type="subcellular location">
    <subcellularLocation>
        <location evidence="1">Cell inner membrane</location>
        <topology evidence="1">Single-pass type II membrane protein</topology>
        <orientation evidence="1">Periplasmic side</orientation>
    </subcellularLocation>
</comment>
<evidence type="ECO:0000256" key="2">
    <source>
        <dbReference type="ARBA" id="ARBA00022475"/>
    </source>
</evidence>
<evidence type="ECO:0000256" key="11">
    <source>
        <dbReference type="PROSITE-ProRule" id="PRU00278"/>
    </source>
</evidence>
<keyword evidence="6 12" id="KW-0472">Membrane</keyword>
<evidence type="ECO:0000256" key="4">
    <source>
        <dbReference type="ARBA" id="ARBA00022692"/>
    </source>
</evidence>
<dbReference type="InterPro" id="IPR027304">
    <property type="entry name" value="Trigger_fact/SurA_dom_sf"/>
</dbReference>
<dbReference type="Pfam" id="PF13624">
    <property type="entry name" value="SurA_N_3"/>
    <property type="match status" value="1"/>
</dbReference>
<dbReference type="Gene3D" id="1.10.4030.10">
    <property type="entry name" value="Porin chaperone SurA, peptide-binding domain"/>
    <property type="match status" value="1"/>
</dbReference>
<dbReference type="Pfam" id="PF00639">
    <property type="entry name" value="Rotamase"/>
    <property type="match status" value="1"/>
</dbReference>
<proteinExistence type="inferred from homology"/>
<evidence type="ECO:0000256" key="7">
    <source>
        <dbReference type="ARBA" id="ARBA00023186"/>
    </source>
</evidence>
<feature type="domain" description="PpiC" evidence="13">
    <location>
        <begin position="269"/>
        <end position="370"/>
    </location>
</feature>
<dbReference type="Proteomes" id="UP000243205">
    <property type="component" value="Unassembled WGS sequence"/>
</dbReference>
<dbReference type="PROSITE" id="PS01096">
    <property type="entry name" value="PPIC_PPIASE_1"/>
    <property type="match status" value="1"/>
</dbReference>
<evidence type="ECO:0000313" key="15">
    <source>
        <dbReference type="Proteomes" id="UP000243205"/>
    </source>
</evidence>
<dbReference type="PANTHER" id="PTHR47529:SF1">
    <property type="entry name" value="PERIPLASMIC CHAPERONE PPID"/>
    <property type="match status" value="1"/>
</dbReference>
<dbReference type="OrthoDB" id="9812372at2"/>
<organism evidence="14 15">
    <name type="scientific">Desulfuromonas thiophila</name>
    <dbReference type="NCBI Taxonomy" id="57664"/>
    <lineage>
        <taxon>Bacteria</taxon>
        <taxon>Pseudomonadati</taxon>
        <taxon>Thermodesulfobacteriota</taxon>
        <taxon>Desulfuromonadia</taxon>
        <taxon>Desulfuromonadales</taxon>
        <taxon>Desulfuromonadaceae</taxon>
        <taxon>Desulfuromonas</taxon>
    </lineage>
</organism>